<dbReference type="EMBL" id="AP026867">
    <property type="protein sequence ID" value="BDS12530.1"/>
    <property type="molecule type" value="Genomic_DNA"/>
</dbReference>
<dbReference type="RefSeq" id="WP_264787896.1">
    <property type="nucleotide sequence ID" value="NZ_AP026867.1"/>
</dbReference>
<feature type="transmembrane region" description="Helical" evidence="2">
    <location>
        <begin position="7"/>
        <end position="29"/>
    </location>
</feature>
<keyword evidence="2" id="KW-1133">Transmembrane helix</keyword>
<keyword evidence="2" id="KW-0812">Transmembrane</keyword>
<feature type="coiled-coil region" evidence="1">
    <location>
        <begin position="299"/>
        <end position="326"/>
    </location>
</feature>
<reference evidence="3" key="1">
    <citation type="submission" date="2022-09" db="EMBL/GenBank/DDBJ databases">
        <title>Aureispira anguillicida sp. nov., isolated from Leptocephalus of Japanese eel Anguilla japonica.</title>
        <authorList>
            <person name="Yuasa K."/>
            <person name="Mekata T."/>
            <person name="Ikunari K."/>
        </authorList>
    </citation>
    <scope>NUCLEOTIDE SEQUENCE</scope>
    <source>
        <strain evidence="3">EL160426</strain>
    </source>
</reference>
<evidence type="ECO:0000313" key="3">
    <source>
        <dbReference type="EMBL" id="BDS12530.1"/>
    </source>
</evidence>
<sequence length="409" mass="46147">MKGNGKWFIAGIVALLMVMVGVFVNPVGYNIAGNRQVIQTVTGNLWVRFEPGMFWSGFFSQTHTYPDVITIAFISEDALVQSEISVRNAPCRIRFNDAAEAYGEATVRWRLPMDGDEMIHIHKEYKTHGKLAETALSRYTAECLKFTAQLMESETHYSGGMAQFSEDFQDQLQHGQYLVDQIVELKNDSTTRETERHFIRKKRVDAQGNFVRNKSEIQQFKITLATATIDNIVYDAKIDEKLQKKIDASTRESISKQNLITAQQEASTAQAEGKRRLVEIEYEEKQKQTKEMVSAETRVQLSKKKLEEEKIALEAAKLEAAKIKALADAESYKTRAMMNADGALDKKLEAYIQVQQSWAEAFQNYNGALVPQIMTGGGSSKNQNALNLMDIMTIKAAKDLGLDMKVKDK</sequence>
<proteinExistence type="predicted"/>
<evidence type="ECO:0000256" key="1">
    <source>
        <dbReference type="SAM" id="Coils"/>
    </source>
</evidence>
<evidence type="ECO:0000256" key="2">
    <source>
        <dbReference type="SAM" id="Phobius"/>
    </source>
</evidence>
<gene>
    <name evidence="3" type="ORF">AsAng_0032530</name>
</gene>
<dbReference type="KEGG" id="aup:AsAng_0032530"/>
<organism evidence="3 4">
    <name type="scientific">Aureispira anguillae</name>
    <dbReference type="NCBI Taxonomy" id="2864201"/>
    <lineage>
        <taxon>Bacteria</taxon>
        <taxon>Pseudomonadati</taxon>
        <taxon>Bacteroidota</taxon>
        <taxon>Saprospiria</taxon>
        <taxon>Saprospirales</taxon>
        <taxon>Saprospiraceae</taxon>
        <taxon>Aureispira</taxon>
    </lineage>
</organism>
<keyword evidence="2" id="KW-0472">Membrane</keyword>
<accession>A0A915YG43</accession>
<evidence type="ECO:0000313" key="4">
    <source>
        <dbReference type="Proteomes" id="UP001060919"/>
    </source>
</evidence>
<keyword evidence="1" id="KW-0175">Coiled coil</keyword>
<name>A0A915YG43_9BACT</name>
<dbReference type="AlphaFoldDB" id="A0A915YG43"/>
<dbReference type="Proteomes" id="UP001060919">
    <property type="component" value="Chromosome"/>
</dbReference>
<protein>
    <submittedName>
        <fullName evidence="3">SPFH domain-containing protein</fullName>
    </submittedName>
</protein>
<keyword evidence="4" id="KW-1185">Reference proteome</keyword>